<dbReference type="GO" id="GO:0006882">
    <property type="term" value="P:intracellular zinc ion homeostasis"/>
    <property type="evidence" value="ECO:0007669"/>
    <property type="project" value="TreeGrafter"/>
</dbReference>
<evidence type="ECO:0000256" key="3">
    <source>
        <dbReference type="ARBA" id="ARBA00022989"/>
    </source>
</evidence>
<evidence type="ECO:0000256" key="4">
    <source>
        <dbReference type="ARBA" id="ARBA00023136"/>
    </source>
</evidence>
<dbReference type="AlphaFoldDB" id="A0A1F5ESF2"/>
<comment type="subcellular location">
    <subcellularLocation>
        <location evidence="1">Membrane</location>
        <topology evidence="1">Multi-pass membrane protein</topology>
    </subcellularLocation>
</comment>
<feature type="transmembrane region" description="Helical" evidence="5">
    <location>
        <begin position="34"/>
        <end position="53"/>
    </location>
</feature>
<evidence type="ECO:0000313" key="7">
    <source>
        <dbReference type="Proteomes" id="UP000177390"/>
    </source>
</evidence>
<feature type="transmembrane region" description="Helical" evidence="5">
    <location>
        <begin position="117"/>
        <end position="143"/>
    </location>
</feature>
<evidence type="ECO:0008006" key="8">
    <source>
        <dbReference type="Google" id="ProtNLM"/>
    </source>
</evidence>
<dbReference type="GO" id="GO:0016020">
    <property type="term" value="C:membrane"/>
    <property type="evidence" value="ECO:0007669"/>
    <property type="project" value="UniProtKB-SubCell"/>
</dbReference>
<accession>A0A1F5ESF2</accession>
<keyword evidence="3 5" id="KW-1133">Transmembrane helix</keyword>
<comment type="caution">
    <text evidence="6">The sequence shown here is derived from an EMBL/GenBank/DDBJ whole genome shotgun (WGS) entry which is preliminary data.</text>
</comment>
<evidence type="ECO:0000256" key="1">
    <source>
        <dbReference type="ARBA" id="ARBA00004141"/>
    </source>
</evidence>
<dbReference type="Pfam" id="PF02535">
    <property type="entry name" value="Zip"/>
    <property type="match status" value="1"/>
</dbReference>
<evidence type="ECO:0000256" key="2">
    <source>
        <dbReference type="ARBA" id="ARBA00022692"/>
    </source>
</evidence>
<proteinExistence type="predicted"/>
<sequence>MVELLIACALIMCASLVGVFTVWGKAGSIVEKNLDFLTSFAAGVFLIVAYHLGEETLEHAATAKEGLIWILAGALFIWIIFKLLPLLHTHGHEHAGHTVDPRRLLISDSVHNVGDGIVLAASFVASSALGVAATLSIFFHELVQEISEFFVLREGGYSVRRALSLNFLVSSTVLIGALGAYFLLDLFELIEVPLLGFSAGAFLVVVLGDLIPHSLKATNGYFHTLKHLVWFVLGAALMFAVSTLGGGH</sequence>
<evidence type="ECO:0000313" key="6">
    <source>
        <dbReference type="EMBL" id="OGD70337.1"/>
    </source>
</evidence>
<dbReference type="InterPro" id="IPR003689">
    <property type="entry name" value="ZIP"/>
</dbReference>
<keyword evidence="4 5" id="KW-0472">Membrane</keyword>
<dbReference type="PANTHER" id="PTHR16950">
    <property type="entry name" value="ZINC TRANSPORTER SLC39A7 HISTIDINE-RICH MEMBRANE PROTEIN KE4"/>
    <property type="match status" value="1"/>
</dbReference>
<feature type="transmembrane region" description="Helical" evidence="5">
    <location>
        <begin position="190"/>
        <end position="208"/>
    </location>
</feature>
<dbReference type="PANTHER" id="PTHR16950:SF17">
    <property type="entry name" value="ZRT (ZRT), IRT- (IRT-) LIKE PROTEIN TRANSPORTER"/>
    <property type="match status" value="1"/>
</dbReference>
<evidence type="ECO:0000256" key="5">
    <source>
        <dbReference type="SAM" id="Phobius"/>
    </source>
</evidence>
<dbReference type="EMBL" id="MFAH01000057">
    <property type="protein sequence ID" value="OGD70337.1"/>
    <property type="molecule type" value="Genomic_DNA"/>
</dbReference>
<organism evidence="6 7">
    <name type="scientific">Candidatus Collierbacteria bacterium RIFCSPHIGHO2_02_FULL_49_10</name>
    <dbReference type="NCBI Taxonomy" id="1817723"/>
    <lineage>
        <taxon>Bacteria</taxon>
        <taxon>Candidatus Collieribacteriota</taxon>
    </lineage>
</organism>
<keyword evidence="2 5" id="KW-0812">Transmembrane</keyword>
<gene>
    <name evidence="6" type="ORF">A3D09_01315</name>
</gene>
<protein>
    <recommendedName>
        <fullName evidence="8">ZIP family metal transporter</fullName>
    </recommendedName>
</protein>
<dbReference type="GO" id="GO:0005385">
    <property type="term" value="F:zinc ion transmembrane transporter activity"/>
    <property type="evidence" value="ECO:0007669"/>
    <property type="project" value="TreeGrafter"/>
</dbReference>
<reference evidence="6 7" key="1">
    <citation type="journal article" date="2016" name="Nat. Commun.">
        <title>Thousands of microbial genomes shed light on interconnected biogeochemical processes in an aquifer system.</title>
        <authorList>
            <person name="Anantharaman K."/>
            <person name="Brown C.T."/>
            <person name="Hug L.A."/>
            <person name="Sharon I."/>
            <person name="Castelle C.J."/>
            <person name="Probst A.J."/>
            <person name="Thomas B.C."/>
            <person name="Singh A."/>
            <person name="Wilkins M.J."/>
            <person name="Karaoz U."/>
            <person name="Brodie E.L."/>
            <person name="Williams K.H."/>
            <person name="Hubbard S.S."/>
            <person name="Banfield J.F."/>
        </authorList>
    </citation>
    <scope>NUCLEOTIDE SEQUENCE [LARGE SCALE GENOMIC DNA]</scope>
</reference>
<feature type="transmembrane region" description="Helical" evidence="5">
    <location>
        <begin position="163"/>
        <end position="184"/>
    </location>
</feature>
<dbReference type="Proteomes" id="UP000177390">
    <property type="component" value="Unassembled WGS sequence"/>
</dbReference>
<name>A0A1F5ESF2_9BACT</name>
<feature type="transmembrane region" description="Helical" evidence="5">
    <location>
        <begin position="228"/>
        <end position="247"/>
    </location>
</feature>
<feature type="transmembrane region" description="Helical" evidence="5">
    <location>
        <begin position="65"/>
        <end position="84"/>
    </location>
</feature>